<dbReference type="AlphaFoldDB" id="A0A1I4JGI2"/>
<keyword evidence="2" id="KW-0255">Endonuclease</keyword>
<keyword evidence="3" id="KW-1185">Reference proteome</keyword>
<dbReference type="GO" id="GO:0004519">
    <property type="term" value="F:endonuclease activity"/>
    <property type="evidence" value="ECO:0007669"/>
    <property type="project" value="UniProtKB-KW"/>
</dbReference>
<dbReference type="InterPro" id="IPR035437">
    <property type="entry name" value="SNase_OB-fold_sf"/>
</dbReference>
<name>A0A1I4JGI2_9RHOB</name>
<dbReference type="STRING" id="195913.SAMN04488004_13713"/>
<proteinExistence type="predicted"/>
<evidence type="ECO:0000313" key="3">
    <source>
        <dbReference type="Proteomes" id="UP000199550"/>
    </source>
</evidence>
<dbReference type="Proteomes" id="UP000199550">
    <property type="component" value="Unassembled WGS sequence"/>
</dbReference>
<feature type="signal peptide" evidence="1">
    <location>
        <begin position="1"/>
        <end position="26"/>
    </location>
</feature>
<dbReference type="Gene3D" id="2.40.50.90">
    <property type="match status" value="1"/>
</dbReference>
<organism evidence="2 3">
    <name type="scientific">Loktanella salsilacus</name>
    <dbReference type="NCBI Taxonomy" id="195913"/>
    <lineage>
        <taxon>Bacteria</taxon>
        <taxon>Pseudomonadati</taxon>
        <taxon>Pseudomonadota</taxon>
        <taxon>Alphaproteobacteria</taxon>
        <taxon>Rhodobacterales</taxon>
        <taxon>Roseobacteraceae</taxon>
        <taxon>Loktanella</taxon>
    </lineage>
</organism>
<evidence type="ECO:0000256" key="1">
    <source>
        <dbReference type="SAM" id="SignalP"/>
    </source>
</evidence>
<feature type="chain" id="PRO_5011710670" evidence="1">
    <location>
        <begin position="27"/>
        <end position="155"/>
    </location>
</feature>
<keyword evidence="1" id="KW-0732">Signal</keyword>
<gene>
    <name evidence="2" type="ORF">SAMN04488004_13713</name>
</gene>
<dbReference type="SUPFAM" id="SSF50199">
    <property type="entry name" value="Staphylococcal nuclease"/>
    <property type="match status" value="1"/>
</dbReference>
<reference evidence="3" key="1">
    <citation type="submission" date="2016-10" db="EMBL/GenBank/DDBJ databases">
        <authorList>
            <person name="Varghese N."/>
            <person name="Submissions S."/>
        </authorList>
    </citation>
    <scope>NUCLEOTIDE SEQUENCE [LARGE SCALE GENOMIC DNA]</scope>
    <source>
        <strain evidence="3">DSM 16199</strain>
    </source>
</reference>
<keyword evidence="2" id="KW-0540">Nuclease</keyword>
<evidence type="ECO:0000313" key="2">
    <source>
        <dbReference type="EMBL" id="SFL65634.1"/>
    </source>
</evidence>
<keyword evidence="2" id="KW-0378">Hydrolase</keyword>
<accession>A0A1I4JGI2</accession>
<dbReference type="EMBL" id="FOTF01000037">
    <property type="protein sequence ID" value="SFL65634.1"/>
    <property type="molecule type" value="Genomic_DNA"/>
</dbReference>
<protein>
    <submittedName>
        <fullName evidence="2">Endonuclease YncB, thermonuclease family</fullName>
    </submittedName>
</protein>
<sequence>MTHIPRPLCFSLVALCLLTAGTSAGASTSEANVVPVRNLPICGQYQRNTSDKTCIVDGDTLWLGGVNIRLKDFDTPESRTNICGGFVEIDLATAATARLQALLNGNAWTVETFGIDGTGKRRLATISIEGVDVGDILISEKLARRWPDGDEFWCQ</sequence>